<accession>A0A4V3FST0</accession>
<proteinExistence type="predicted"/>
<evidence type="ECO:0000313" key="1">
    <source>
        <dbReference type="EMBL" id="TDV48681.1"/>
    </source>
</evidence>
<protein>
    <submittedName>
        <fullName evidence="1">Uncharacterized protein</fullName>
    </submittedName>
</protein>
<dbReference type="Proteomes" id="UP000294927">
    <property type="component" value="Unassembled WGS sequence"/>
</dbReference>
<gene>
    <name evidence="1" type="ORF">CLV71_10841</name>
</gene>
<keyword evidence="2" id="KW-1185">Reference proteome</keyword>
<sequence>MQVMLVRAGKILDFQNTVRRHDSVMAGIAGHPAS</sequence>
<comment type="caution">
    <text evidence="1">The sequence shown here is derived from an EMBL/GenBank/DDBJ whole genome shotgun (WGS) entry which is preliminary data.</text>
</comment>
<dbReference type="EMBL" id="SOCP01000008">
    <property type="protein sequence ID" value="TDV48681.1"/>
    <property type="molecule type" value="Genomic_DNA"/>
</dbReference>
<reference evidence="1 2" key="1">
    <citation type="submission" date="2019-03" db="EMBL/GenBank/DDBJ databases">
        <title>Genomic Encyclopedia of Archaeal and Bacterial Type Strains, Phase II (KMG-II): from individual species to whole genera.</title>
        <authorList>
            <person name="Goeker M."/>
        </authorList>
    </citation>
    <scope>NUCLEOTIDE SEQUENCE [LARGE SCALE GENOMIC DNA]</scope>
    <source>
        <strain evidence="1 2">DSM 45499</strain>
    </source>
</reference>
<name>A0A4V3FST0_9PSEU</name>
<evidence type="ECO:0000313" key="2">
    <source>
        <dbReference type="Proteomes" id="UP000294927"/>
    </source>
</evidence>
<dbReference type="AlphaFoldDB" id="A0A4V3FST0"/>
<organism evidence="1 2">
    <name type="scientific">Actinophytocola oryzae</name>
    <dbReference type="NCBI Taxonomy" id="502181"/>
    <lineage>
        <taxon>Bacteria</taxon>
        <taxon>Bacillati</taxon>
        <taxon>Actinomycetota</taxon>
        <taxon>Actinomycetes</taxon>
        <taxon>Pseudonocardiales</taxon>
        <taxon>Pseudonocardiaceae</taxon>
    </lineage>
</organism>